<comment type="subcellular location">
    <subcellularLocation>
        <location evidence="1">Cell inner membrane</location>
        <topology evidence="1">Multi-pass membrane protein</topology>
    </subcellularLocation>
</comment>
<dbReference type="PANTHER" id="PTHR33362:SF5">
    <property type="entry name" value="C4-DICARBOXYLATE TRAP TRANSPORTER LARGE PERMEASE PROTEIN DCTM"/>
    <property type="match status" value="1"/>
</dbReference>
<feature type="non-terminal residue" evidence="9">
    <location>
        <position position="125"/>
    </location>
</feature>
<feature type="transmembrane region" description="Helical" evidence="7">
    <location>
        <begin position="99"/>
        <end position="119"/>
    </location>
</feature>
<dbReference type="RefSeq" id="WP_116556410.1">
    <property type="nucleotide sequence ID" value="NZ_QCZG01000115.1"/>
</dbReference>
<keyword evidence="2" id="KW-1003">Cell membrane</keyword>
<dbReference type="Pfam" id="PF06808">
    <property type="entry name" value="DctM"/>
    <property type="match status" value="1"/>
</dbReference>
<evidence type="ECO:0000256" key="6">
    <source>
        <dbReference type="ARBA" id="ARBA00023136"/>
    </source>
</evidence>
<evidence type="ECO:0000256" key="4">
    <source>
        <dbReference type="ARBA" id="ARBA00022692"/>
    </source>
</evidence>
<sequence length="125" mass="13362">MAVEVIGLLGIVAMLVLMFLRVPIAVAMAVPAFIGIIYLKDWHTLTAAVETIVWDHSFNYTLSTIPMFVLMGELLYVCGISTELFQTFRAWLSRLRGGLGMATVGSSALFAAASGSSLANTATMG</sequence>
<accession>A0A2U1JHC1</accession>
<evidence type="ECO:0000259" key="8">
    <source>
        <dbReference type="Pfam" id="PF06808"/>
    </source>
</evidence>
<gene>
    <name evidence="9" type="ORF">DCC39_18930</name>
</gene>
<dbReference type="InterPro" id="IPR010656">
    <property type="entry name" value="DctM"/>
</dbReference>
<evidence type="ECO:0000256" key="5">
    <source>
        <dbReference type="ARBA" id="ARBA00022989"/>
    </source>
</evidence>
<keyword evidence="5 7" id="KW-1133">Transmembrane helix</keyword>
<name>A0A2U1JHC1_9BACI</name>
<dbReference type="EMBL" id="QCZG01000115">
    <property type="protein sequence ID" value="PWA04328.1"/>
    <property type="molecule type" value="Genomic_DNA"/>
</dbReference>
<proteinExistence type="predicted"/>
<keyword evidence="10" id="KW-1185">Reference proteome</keyword>
<evidence type="ECO:0000313" key="9">
    <source>
        <dbReference type="EMBL" id="PWA04328.1"/>
    </source>
</evidence>
<keyword evidence="4 7" id="KW-0812">Transmembrane</keyword>
<dbReference type="PANTHER" id="PTHR33362">
    <property type="entry name" value="SIALIC ACID TRAP TRANSPORTER PERMEASE PROTEIN SIAT-RELATED"/>
    <property type="match status" value="1"/>
</dbReference>
<evidence type="ECO:0000256" key="1">
    <source>
        <dbReference type="ARBA" id="ARBA00004429"/>
    </source>
</evidence>
<comment type="caution">
    <text evidence="9">The sequence shown here is derived from an EMBL/GenBank/DDBJ whole genome shotgun (WGS) entry which is preliminary data.</text>
</comment>
<dbReference type="InterPro" id="IPR004681">
    <property type="entry name" value="TRAP_DctM"/>
</dbReference>
<reference evidence="9 10" key="1">
    <citation type="submission" date="2018-04" db="EMBL/GenBank/DDBJ databases">
        <title>Camelliibacillus theae gen. nov., sp. nov., isolated from Pu'er tea.</title>
        <authorList>
            <person name="Niu L."/>
        </authorList>
    </citation>
    <scope>NUCLEOTIDE SEQUENCE [LARGE SCALE GENOMIC DNA]</scope>
    <source>
        <strain evidence="9 10">T8</strain>
    </source>
</reference>
<keyword evidence="3" id="KW-0997">Cell inner membrane</keyword>
<feature type="transmembrane region" description="Helical" evidence="7">
    <location>
        <begin position="12"/>
        <end position="38"/>
    </location>
</feature>
<evidence type="ECO:0000256" key="7">
    <source>
        <dbReference type="SAM" id="Phobius"/>
    </source>
</evidence>
<dbReference type="OrthoDB" id="9785600at2"/>
<evidence type="ECO:0000256" key="2">
    <source>
        <dbReference type="ARBA" id="ARBA00022475"/>
    </source>
</evidence>
<dbReference type="AlphaFoldDB" id="A0A2U1JHC1"/>
<organism evidence="9 10">
    <name type="scientific">Pueribacillus theae</name>
    <dbReference type="NCBI Taxonomy" id="2171751"/>
    <lineage>
        <taxon>Bacteria</taxon>
        <taxon>Bacillati</taxon>
        <taxon>Bacillota</taxon>
        <taxon>Bacilli</taxon>
        <taxon>Bacillales</taxon>
        <taxon>Bacillaceae</taxon>
        <taxon>Pueribacillus</taxon>
    </lineage>
</organism>
<protein>
    <submittedName>
        <fullName evidence="9">TRAP transporter large permease</fullName>
    </submittedName>
</protein>
<keyword evidence="6 7" id="KW-0472">Membrane</keyword>
<dbReference type="GO" id="GO:0022857">
    <property type="term" value="F:transmembrane transporter activity"/>
    <property type="evidence" value="ECO:0007669"/>
    <property type="project" value="TreeGrafter"/>
</dbReference>
<evidence type="ECO:0000313" key="10">
    <source>
        <dbReference type="Proteomes" id="UP000245998"/>
    </source>
</evidence>
<feature type="domain" description="TRAP C4-dicarboxylate transport system permease DctM subunit" evidence="8">
    <location>
        <begin position="11"/>
        <end position="125"/>
    </location>
</feature>
<dbReference type="Proteomes" id="UP000245998">
    <property type="component" value="Unassembled WGS sequence"/>
</dbReference>
<feature type="transmembrane region" description="Helical" evidence="7">
    <location>
        <begin position="58"/>
        <end position="78"/>
    </location>
</feature>
<evidence type="ECO:0000256" key="3">
    <source>
        <dbReference type="ARBA" id="ARBA00022519"/>
    </source>
</evidence>
<dbReference type="GO" id="GO:0005886">
    <property type="term" value="C:plasma membrane"/>
    <property type="evidence" value="ECO:0007669"/>
    <property type="project" value="UniProtKB-SubCell"/>
</dbReference>